<keyword evidence="7" id="KW-1185">Reference proteome</keyword>
<dbReference type="PROSITE" id="PS51007">
    <property type="entry name" value="CYTC"/>
    <property type="match status" value="4"/>
</dbReference>
<evidence type="ECO:0000313" key="7">
    <source>
        <dbReference type="Proteomes" id="UP001596103"/>
    </source>
</evidence>
<name>A0ABW0JE01_9BURK</name>
<evidence type="ECO:0000256" key="4">
    <source>
        <dbReference type="PROSITE-ProRule" id="PRU00433"/>
    </source>
</evidence>
<evidence type="ECO:0000256" key="1">
    <source>
        <dbReference type="ARBA" id="ARBA00022617"/>
    </source>
</evidence>
<proteinExistence type="predicted"/>
<dbReference type="Pfam" id="PF21342">
    <property type="entry name" value="SoxA-TsdA_cyt-c"/>
    <property type="match status" value="1"/>
</dbReference>
<dbReference type="Proteomes" id="UP001596103">
    <property type="component" value="Unassembled WGS sequence"/>
</dbReference>
<evidence type="ECO:0000256" key="2">
    <source>
        <dbReference type="ARBA" id="ARBA00022723"/>
    </source>
</evidence>
<reference evidence="7" key="1">
    <citation type="journal article" date="2019" name="Int. J. Syst. Evol. Microbiol.">
        <title>The Global Catalogue of Microorganisms (GCM) 10K type strain sequencing project: providing services to taxonomists for standard genome sequencing and annotation.</title>
        <authorList>
            <consortium name="The Broad Institute Genomics Platform"/>
            <consortium name="The Broad Institute Genome Sequencing Center for Infectious Disease"/>
            <person name="Wu L."/>
            <person name="Ma J."/>
        </authorList>
    </citation>
    <scope>NUCLEOTIDE SEQUENCE [LARGE SCALE GENOMIC DNA]</scope>
    <source>
        <strain evidence="7">CCUG 56042</strain>
    </source>
</reference>
<comment type="caution">
    <text evidence="6">The sequence shown here is derived from an EMBL/GenBank/DDBJ whole genome shotgun (WGS) entry which is preliminary data.</text>
</comment>
<evidence type="ECO:0000259" key="5">
    <source>
        <dbReference type="PROSITE" id="PS51007"/>
    </source>
</evidence>
<protein>
    <submittedName>
        <fullName evidence="6">C-type cytochrome</fullName>
    </submittedName>
</protein>
<dbReference type="InterPro" id="IPR009056">
    <property type="entry name" value="Cyt_c-like_dom"/>
</dbReference>
<sequence length="668" mass="70986">MLGHVALAATAPAAPADANAVVRGAYVARAGDCVACHTAPGGKPMAGGLALTTPFGAVYSTNITPDATTGIGRYTFAEFERVMRKGVAADGHNLYPAMPYPSYAKISDEDMHALYAYLKQGVPPVSQANRPLGIKWPFNMRWTLAFWNQAFLDDTPFTPNPARNADWNRGAYLMQSLGHCGACHTPRGIGFQEKAMSDAGAKGSLFLSGSTVESWHAINLRNLWTEDDLVTLLKTGQNRYTSAAGGMTDVVHHSTQYLSDADLKAMAVYMKSLPGGADARPAVAQTAAAATTAVAEPAALFTSKGGLGYAQFCASCHQTDGRGFSSVFPPLPANPAVLSANADSLIHVALTGWTSAQTATYPRAYTMPAFDQLSDRELADILTFVRHSWGGHADAITASQVGKLRSQVVTSPARTPAFRTPRFAAMLDEPNAAQLVRGMRLNMQTKALLPDHVGDSLNCVSCHLNSGTVAFASPFVGLSAQFPSYASRAGKVISLADRINGCFLRSMNGKALPVDSADMKAMVAYFDWMKGGYRMKDKIAGRGAGKIDSSLQPNLAHGKDVYSAQCASCHGANGEGAKRADGESIYPPLWGDQSFNIGAGMARLYTAAAFVKNNMPVGARNQFPLAQGGLSDQDAVDVAAYFTTQPRADFAPKLRDWPNGGKPKDSRY</sequence>
<evidence type="ECO:0000313" key="6">
    <source>
        <dbReference type="EMBL" id="MFC5431106.1"/>
    </source>
</evidence>
<organism evidence="6 7">
    <name type="scientific">Paraburkholderia denitrificans</name>
    <dbReference type="NCBI Taxonomy" id="694025"/>
    <lineage>
        <taxon>Bacteria</taxon>
        <taxon>Pseudomonadati</taxon>
        <taxon>Pseudomonadota</taxon>
        <taxon>Betaproteobacteria</taxon>
        <taxon>Burkholderiales</taxon>
        <taxon>Burkholderiaceae</taxon>
        <taxon>Paraburkholderia</taxon>
    </lineage>
</organism>
<dbReference type="RefSeq" id="WP_377714110.1">
    <property type="nucleotide sequence ID" value="NZ_JBHSMP010000029.1"/>
</dbReference>
<dbReference type="InterPro" id="IPR036909">
    <property type="entry name" value="Cyt_c-like_dom_sf"/>
</dbReference>
<evidence type="ECO:0000256" key="3">
    <source>
        <dbReference type="ARBA" id="ARBA00023004"/>
    </source>
</evidence>
<feature type="domain" description="Cytochrome c" evidence="5">
    <location>
        <begin position="292"/>
        <end position="389"/>
    </location>
</feature>
<feature type="domain" description="Cytochrome c" evidence="5">
    <location>
        <begin position="165"/>
        <end position="274"/>
    </location>
</feature>
<dbReference type="PANTHER" id="PTHR35008">
    <property type="entry name" value="BLL4482 PROTEIN-RELATED"/>
    <property type="match status" value="1"/>
</dbReference>
<dbReference type="Gene3D" id="1.10.760.10">
    <property type="entry name" value="Cytochrome c-like domain"/>
    <property type="match status" value="5"/>
</dbReference>
<feature type="domain" description="Cytochrome c" evidence="5">
    <location>
        <begin position="19"/>
        <end position="122"/>
    </location>
</feature>
<dbReference type="InterPro" id="IPR051459">
    <property type="entry name" value="Cytochrome_c-type_DH"/>
</dbReference>
<accession>A0ABW0JE01</accession>
<dbReference type="PANTHER" id="PTHR35008:SF8">
    <property type="entry name" value="ALCOHOL DEHYDROGENASE CYTOCHROME C SUBUNIT"/>
    <property type="match status" value="1"/>
</dbReference>
<keyword evidence="3 4" id="KW-0408">Iron</keyword>
<dbReference type="EMBL" id="JBHSMP010000029">
    <property type="protein sequence ID" value="MFC5431106.1"/>
    <property type="molecule type" value="Genomic_DNA"/>
</dbReference>
<dbReference type="SUPFAM" id="SSF46626">
    <property type="entry name" value="Cytochrome c"/>
    <property type="match status" value="5"/>
</dbReference>
<keyword evidence="2 4" id="KW-0479">Metal-binding</keyword>
<feature type="domain" description="Cytochrome c" evidence="5">
    <location>
        <begin position="553"/>
        <end position="646"/>
    </location>
</feature>
<keyword evidence="1 4" id="KW-0349">Heme</keyword>
<gene>
    <name evidence="6" type="ORF">ACFPTO_20220</name>
</gene>
<dbReference type="Pfam" id="PF00034">
    <property type="entry name" value="Cytochrom_C"/>
    <property type="match status" value="3"/>
</dbReference>